<keyword evidence="4 6" id="KW-1133">Transmembrane helix</keyword>
<dbReference type="PANTHER" id="PTHR31566">
    <property type="entry name" value="CYTOCHROME C BIOGENESIS PROTEIN CCS1, CHLOROPLASTIC"/>
    <property type="match status" value="1"/>
</dbReference>
<evidence type="ECO:0000256" key="6">
    <source>
        <dbReference type="SAM" id="Phobius"/>
    </source>
</evidence>
<sequence length="390" mass="42568">MTQRPLRSVWDALTSLKLTIVCLALLMVLVIACTLAQTTMGTLGAVNAYIRSFLVWWDVPGTAWRIPVAPGGGLVGLVLTVNLVAAQARRLELSWRKAGLWIVHAGLILLFAGEFVTSFFQKETQLTIEQGQTLNYVESPRDLELAVIDVTDPAHDEVYAVPEARLARGGEVALPGSPVTLRVKGYLENAELANRGPSDPPSPANMGVGAMVSVRPLPPIASDEQLNRRAAFVEPVAGGRSYGTWLVSNALGAPQSFIHEGRTYVLSMRPQRQYLPYAITLKKFSHDVYPGTEIPKNFSSLVHLSNPSRGEERDVLIYMNQPLRYAGKAFYQASFGKGDTLSVLQVVENPGWLLPYISCVLVAAGLVLHFVVALRRSARRRQSAALLEAA</sequence>
<evidence type="ECO:0000256" key="4">
    <source>
        <dbReference type="ARBA" id="ARBA00022989"/>
    </source>
</evidence>
<feature type="transmembrane region" description="Helical" evidence="6">
    <location>
        <begin position="98"/>
        <end position="120"/>
    </location>
</feature>
<dbReference type="Pfam" id="PF05140">
    <property type="entry name" value="ResB"/>
    <property type="match status" value="1"/>
</dbReference>
<organism evidence="8 9">
    <name type="scientific">Anaeromyxobacter paludicola</name>
    <dbReference type="NCBI Taxonomy" id="2918171"/>
    <lineage>
        <taxon>Bacteria</taxon>
        <taxon>Pseudomonadati</taxon>
        <taxon>Myxococcota</taxon>
        <taxon>Myxococcia</taxon>
        <taxon>Myxococcales</taxon>
        <taxon>Cystobacterineae</taxon>
        <taxon>Anaeromyxobacteraceae</taxon>
        <taxon>Anaeromyxobacter</taxon>
    </lineage>
</organism>
<reference evidence="9" key="1">
    <citation type="journal article" date="2022" name="Int. J. Syst. Evol. Microbiol.">
        <title>Anaeromyxobacter oryzae sp. nov., Anaeromyxobacter diazotrophicus sp. nov. and Anaeromyxobacter paludicola sp. nov., isolated from paddy soils.</title>
        <authorList>
            <person name="Itoh H."/>
            <person name="Xu Z."/>
            <person name="Mise K."/>
            <person name="Masuda Y."/>
            <person name="Ushijima N."/>
            <person name="Hayakawa C."/>
            <person name="Shiratori Y."/>
            <person name="Senoo K."/>
        </authorList>
    </citation>
    <scope>NUCLEOTIDE SEQUENCE [LARGE SCALE GENOMIC DNA]</scope>
    <source>
        <strain evidence="9">Red630</strain>
    </source>
</reference>
<evidence type="ECO:0000313" key="9">
    <source>
        <dbReference type="Proteomes" id="UP001162734"/>
    </source>
</evidence>
<evidence type="ECO:0000256" key="1">
    <source>
        <dbReference type="ARBA" id="ARBA00004141"/>
    </source>
</evidence>
<comment type="subcellular location">
    <subcellularLocation>
        <location evidence="1">Membrane</location>
        <topology evidence="1">Multi-pass membrane protein</topology>
    </subcellularLocation>
</comment>
<dbReference type="InterPro" id="IPR007816">
    <property type="entry name" value="ResB-like_domain"/>
</dbReference>
<feature type="transmembrane region" description="Helical" evidence="6">
    <location>
        <begin position="64"/>
        <end position="86"/>
    </location>
</feature>
<keyword evidence="9" id="KW-1185">Reference proteome</keyword>
<keyword evidence="5 6" id="KW-0472">Membrane</keyword>
<dbReference type="EMBL" id="AP025592">
    <property type="protein sequence ID" value="BDG10875.1"/>
    <property type="molecule type" value="Genomic_DNA"/>
</dbReference>
<accession>A0ABM7XG51</accession>
<protein>
    <recommendedName>
        <fullName evidence="7">ResB-like domain-containing protein</fullName>
    </recommendedName>
</protein>
<evidence type="ECO:0000256" key="5">
    <source>
        <dbReference type="ARBA" id="ARBA00023136"/>
    </source>
</evidence>
<dbReference type="InterPro" id="IPR023494">
    <property type="entry name" value="Cyt_c_bgen_Ccs1/CcsB/ResB"/>
</dbReference>
<evidence type="ECO:0000256" key="2">
    <source>
        <dbReference type="ARBA" id="ARBA00022692"/>
    </source>
</evidence>
<keyword evidence="3" id="KW-0201">Cytochrome c-type biogenesis</keyword>
<dbReference type="Proteomes" id="UP001162734">
    <property type="component" value="Chromosome"/>
</dbReference>
<evidence type="ECO:0000259" key="7">
    <source>
        <dbReference type="Pfam" id="PF05140"/>
    </source>
</evidence>
<proteinExistence type="predicted"/>
<evidence type="ECO:0000313" key="8">
    <source>
        <dbReference type="EMBL" id="BDG10875.1"/>
    </source>
</evidence>
<name>A0ABM7XG51_9BACT</name>
<feature type="domain" description="ResB-like" evidence="7">
    <location>
        <begin position="258"/>
        <end position="340"/>
    </location>
</feature>
<dbReference type="RefSeq" id="WP_248343465.1">
    <property type="nucleotide sequence ID" value="NZ_AP025592.1"/>
</dbReference>
<keyword evidence="2 6" id="KW-0812">Transmembrane</keyword>
<dbReference type="PROSITE" id="PS51257">
    <property type="entry name" value="PROKAR_LIPOPROTEIN"/>
    <property type="match status" value="1"/>
</dbReference>
<evidence type="ECO:0000256" key="3">
    <source>
        <dbReference type="ARBA" id="ARBA00022748"/>
    </source>
</evidence>
<gene>
    <name evidence="8" type="ORF">AMPC_39880</name>
</gene>
<feature type="transmembrane region" description="Helical" evidence="6">
    <location>
        <begin position="352"/>
        <end position="374"/>
    </location>
</feature>